<dbReference type="Proteomes" id="UP000019373">
    <property type="component" value="Unassembled WGS sequence"/>
</dbReference>
<sequence length="570" mass="62463">MVQSRICLLLLCYQLLDVVDAQGNFTSSTPSVPAASDFIRRSWHSSIVVGNFLYIDGGDLWQMVDGIMLWGPNTKTLSIDLTKSWTNTTVEMNPINKTIESWDEAYLWPDSSRSSFYQWGGSISTRKVPPIVAASSLCKFEPDNRGGGEWTELGHASNSIFRDLRRSVRGATASRDDIWYMVGGATHCSSDRSISECSTFTSLGPIISYNSTSNLWTNDSAQDFTGSETAIFSAMHNVPFGSSVGLNVIFGGGTTFSGRTSDTYYPTNLLDFQHIYIYDPITKTFHSQTATGPRPSPRIQFCSVGTPGDNGSYEIFVFGGYEQLNITSNEVYVLSLPAFVWFKADHTATSPRRAHECNIVGQGGSQMAVIGGIDISFPTGTTRNSPDPWTNGINVFDLSAMRWKDTYDPNNPPYQSPSVVRDWYTKNGSSPLWDSPAVERLFLEAVTPTTTPVPPSGLNQSEIGTPPSDGKPNVGAIAGGVVGGVTVLAVIAFVMHYIFKKQRTDSESNDYRKPELEASVSNYTTESAHQGRTVREQQHPQSTLLELPQSALLELPPADDRYEADSGNAR</sequence>
<dbReference type="AlphaFoldDB" id="U1GMP7"/>
<keyword evidence="1" id="KW-0880">Kelch repeat</keyword>
<dbReference type="Gene3D" id="2.120.10.80">
    <property type="entry name" value="Kelch-type beta propeller"/>
    <property type="match status" value="1"/>
</dbReference>
<keyword evidence="7" id="KW-1185">Reference proteome</keyword>
<gene>
    <name evidence="6" type="ORF">EPUS_07748</name>
</gene>
<dbReference type="InterPro" id="IPR015915">
    <property type="entry name" value="Kelch-typ_b-propeller"/>
</dbReference>
<proteinExistence type="predicted"/>
<keyword evidence="2" id="KW-0677">Repeat</keyword>
<feature type="signal peptide" evidence="5">
    <location>
        <begin position="1"/>
        <end position="21"/>
    </location>
</feature>
<keyword evidence="4" id="KW-0472">Membrane</keyword>
<dbReference type="OrthoDB" id="540004at2759"/>
<evidence type="ECO:0000313" key="7">
    <source>
        <dbReference type="Proteomes" id="UP000019373"/>
    </source>
</evidence>
<keyword evidence="5" id="KW-0732">Signal</keyword>
<keyword evidence="4" id="KW-0812">Transmembrane</keyword>
<evidence type="ECO:0000256" key="1">
    <source>
        <dbReference type="ARBA" id="ARBA00022441"/>
    </source>
</evidence>
<evidence type="ECO:0000256" key="5">
    <source>
        <dbReference type="SAM" id="SignalP"/>
    </source>
</evidence>
<feature type="compositionally biased region" description="Polar residues" evidence="3">
    <location>
        <begin position="519"/>
        <end position="530"/>
    </location>
</feature>
<dbReference type="PANTHER" id="PTHR46093:SF18">
    <property type="entry name" value="FIBRONECTIN TYPE-III DOMAIN-CONTAINING PROTEIN"/>
    <property type="match status" value="1"/>
</dbReference>
<name>U1GMP7_ENDPU</name>
<dbReference type="OMA" id="CYTMPAF"/>
<dbReference type="GeneID" id="19242628"/>
<dbReference type="PANTHER" id="PTHR46093">
    <property type="entry name" value="ACYL-COA-BINDING DOMAIN-CONTAINING PROTEIN 5"/>
    <property type="match status" value="1"/>
</dbReference>
<organism evidence="6 7">
    <name type="scientific">Endocarpon pusillum (strain Z07020 / HMAS-L-300199)</name>
    <name type="common">Lichen-forming fungus</name>
    <dbReference type="NCBI Taxonomy" id="1263415"/>
    <lineage>
        <taxon>Eukaryota</taxon>
        <taxon>Fungi</taxon>
        <taxon>Dikarya</taxon>
        <taxon>Ascomycota</taxon>
        <taxon>Pezizomycotina</taxon>
        <taxon>Eurotiomycetes</taxon>
        <taxon>Chaetothyriomycetidae</taxon>
        <taxon>Verrucariales</taxon>
        <taxon>Verrucariaceae</taxon>
        <taxon>Endocarpon</taxon>
    </lineage>
</organism>
<keyword evidence="4" id="KW-1133">Transmembrane helix</keyword>
<feature type="compositionally biased region" description="Low complexity" evidence="3">
    <location>
        <begin position="544"/>
        <end position="556"/>
    </location>
</feature>
<evidence type="ECO:0000256" key="3">
    <source>
        <dbReference type="SAM" id="MobiDB-lite"/>
    </source>
</evidence>
<dbReference type="InterPro" id="IPR011043">
    <property type="entry name" value="Gal_Oxase/kelch_b-propeller"/>
</dbReference>
<feature type="chain" id="PRO_5004612591" description="Kelch repeat-containing protein" evidence="5">
    <location>
        <begin position="22"/>
        <end position="570"/>
    </location>
</feature>
<accession>U1GMP7</accession>
<evidence type="ECO:0000256" key="2">
    <source>
        <dbReference type="ARBA" id="ARBA00022737"/>
    </source>
</evidence>
<feature type="transmembrane region" description="Helical" evidence="4">
    <location>
        <begin position="476"/>
        <end position="499"/>
    </location>
</feature>
<evidence type="ECO:0008006" key="8">
    <source>
        <dbReference type="Google" id="ProtNLM"/>
    </source>
</evidence>
<dbReference type="Pfam" id="PF24681">
    <property type="entry name" value="Kelch_KLHDC2_KLHL20_DRC7"/>
    <property type="match status" value="1"/>
</dbReference>
<evidence type="ECO:0000256" key="4">
    <source>
        <dbReference type="SAM" id="Phobius"/>
    </source>
</evidence>
<reference evidence="7" key="1">
    <citation type="journal article" date="2014" name="BMC Genomics">
        <title>Genome characteristics reveal the impact of lichenization on lichen-forming fungus Endocarpon pusillum Hedwig (Verrucariales, Ascomycota).</title>
        <authorList>
            <person name="Wang Y.-Y."/>
            <person name="Liu B."/>
            <person name="Zhang X.-Y."/>
            <person name="Zhou Q.-M."/>
            <person name="Zhang T."/>
            <person name="Li H."/>
            <person name="Yu Y.-F."/>
            <person name="Zhang X.-L."/>
            <person name="Hao X.-Y."/>
            <person name="Wang M."/>
            <person name="Wang L."/>
            <person name="Wei J.-C."/>
        </authorList>
    </citation>
    <scope>NUCLEOTIDE SEQUENCE [LARGE SCALE GENOMIC DNA]</scope>
    <source>
        <strain evidence="7">Z07020 / HMAS-L-300199</strain>
    </source>
</reference>
<dbReference type="EMBL" id="KE720948">
    <property type="protein sequence ID" value="ERF73543.1"/>
    <property type="molecule type" value="Genomic_DNA"/>
</dbReference>
<feature type="region of interest" description="Disordered" evidence="3">
    <location>
        <begin position="448"/>
        <end position="471"/>
    </location>
</feature>
<dbReference type="SUPFAM" id="SSF50965">
    <property type="entry name" value="Galactose oxidase, central domain"/>
    <property type="match status" value="1"/>
</dbReference>
<protein>
    <recommendedName>
        <fullName evidence="8">Kelch repeat-containing protein</fullName>
    </recommendedName>
</protein>
<evidence type="ECO:0000313" key="6">
    <source>
        <dbReference type="EMBL" id="ERF73543.1"/>
    </source>
</evidence>
<dbReference type="HOGENOM" id="CLU_012508_3_1_1"/>
<dbReference type="eggNOG" id="ENOG502SMKA">
    <property type="taxonomic scope" value="Eukaryota"/>
</dbReference>
<feature type="region of interest" description="Disordered" evidence="3">
    <location>
        <begin position="518"/>
        <end position="570"/>
    </location>
</feature>
<dbReference type="RefSeq" id="XP_007800844.1">
    <property type="nucleotide sequence ID" value="XM_007802653.1"/>
</dbReference>